<feature type="region of interest" description="Disordered" evidence="1">
    <location>
        <begin position="1"/>
        <end position="26"/>
    </location>
</feature>
<feature type="compositionally biased region" description="Low complexity" evidence="1">
    <location>
        <begin position="1"/>
        <end position="12"/>
    </location>
</feature>
<evidence type="ECO:0000313" key="2">
    <source>
        <dbReference type="EMBL" id="QHS91821.1"/>
    </source>
</evidence>
<evidence type="ECO:0000256" key="1">
    <source>
        <dbReference type="SAM" id="MobiDB-lite"/>
    </source>
</evidence>
<organism evidence="2">
    <name type="scientific">viral metagenome</name>
    <dbReference type="NCBI Taxonomy" id="1070528"/>
    <lineage>
        <taxon>unclassified sequences</taxon>
        <taxon>metagenomes</taxon>
        <taxon>organismal metagenomes</taxon>
    </lineage>
</organism>
<proteinExistence type="predicted"/>
<reference evidence="2" key="1">
    <citation type="journal article" date="2020" name="Nature">
        <title>Giant virus diversity and host interactions through global metagenomics.</title>
        <authorList>
            <person name="Schulz F."/>
            <person name="Roux S."/>
            <person name="Paez-Espino D."/>
            <person name="Jungbluth S."/>
            <person name="Walsh D.A."/>
            <person name="Denef V.J."/>
            <person name="McMahon K.D."/>
            <person name="Konstantinidis K.T."/>
            <person name="Eloe-Fadrosh E.A."/>
            <person name="Kyrpides N.C."/>
            <person name="Woyke T."/>
        </authorList>
    </citation>
    <scope>NUCLEOTIDE SEQUENCE</scope>
    <source>
        <strain evidence="2">GVMAG-M-3300013006-15</strain>
    </source>
</reference>
<name>A0A6C0BJ99_9ZZZZ</name>
<accession>A0A6C0BJ99</accession>
<dbReference type="EMBL" id="MN739164">
    <property type="protein sequence ID" value="QHS91821.1"/>
    <property type="molecule type" value="Genomic_DNA"/>
</dbReference>
<dbReference type="AlphaFoldDB" id="A0A6C0BJ99"/>
<sequence length="295" mass="33621">MGSSSSKSSTPTTSPPSAQPSPSSLSKVVAIKENAISKSKQQPITRFNLQLAQMVNKVKNKLESLPNDSTELDAMRNESIDKFGEIVLPEVLVKNKFGLYDSSLKKQRVDIIINLLTVLSNLNIIFLKLFLKSKELDDFIQNGQVIHPRMSSPVSPNGTYIKNYFTIVTSIIGLSFEQMISDTNETRKQPSNSQRFYELDNNEIQRIIVKYINLSAVPIGAINNLEGLYYTIEKSRLTYSENHYEAKEYFAQEFKFDNIKDWVATEKYGPLGGTKFYRKHSRQLRSSSRNRTRKN</sequence>
<protein>
    <submittedName>
        <fullName evidence="2">Uncharacterized protein</fullName>
    </submittedName>
</protein>